<dbReference type="EC" id="5.2.1.8" evidence="2"/>
<keyword evidence="4" id="KW-0413">Isomerase</keyword>
<dbReference type="AlphaFoldDB" id="A0A1S3HLW8"/>
<feature type="repeat" description="TPR" evidence="6">
    <location>
        <begin position="119"/>
        <end position="152"/>
    </location>
</feature>
<keyword evidence="8" id="KW-1185">Reference proteome</keyword>
<evidence type="ECO:0000313" key="9">
    <source>
        <dbReference type="RefSeq" id="XP_013386481.2"/>
    </source>
</evidence>
<dbReference type="InParanoid" id="A0A1S3HLW8"/>
<dbReference type="GO" id="GO:0003755">
    <property type="term" value="F:peptidyl-prolyl cis-trans isomerase activity"/>
    <property type="evidence" value="ECO:0007669"/>
    <property type="project" value="UniProtKB-EC"/>
</dbReference>
<evidence type="ECO:0000313" key="8">
    <source>
        <dbReference type="Proteomes" id="UP000085678"/>
    </source>
</evidence>
<dbReference type="OrthoDB" id="433738at2759"/>
<dbReference type="STRING" id="7574.A0A1S3HLW8"/>
<dbReference type="PROSITE" id="PS50005">
    <property type="entry name" value="TPR"/>
    <property type="match status" value="1"/>
</dbReference>
<dbReference type="RefSeq" id="XP_013386481.2">
    <property type="nucleotide sequence ID" value="XM_013531027.1"/>
</dbReference>
<sequence>MMASAKVEDQNDTADKLNQAKSFKNEGNEQYKKKNYKNAIRNYHKALLYLKGVGASNPFSQLMGEQEPILPPEVQEEVTKLKSDCYNNLAACLLLQPEPNFQKVVEYCGSVLESSPHNVKALYRQGTAYFHLKNFDSAMQVLSRACSLPGGDTDTKIRHQLQLCEREIAKQDQKMKQVYKGMFDKMASDTKDVT</sequence>
<dbReference type="GeneID" id="106155979"/>
<dbReference type="SMART" id="SM00028">
    <property type="entry name" value="TPR"/>
    <property type="match status" value="3"/>
</dbReference>
<keyword evidence="6" id="KW-0802">TPR repeat</keyword>
<dbReference type="PANTHER" id="PTHR46512:SF9">
    <property type="entry name" value="PEPTIDYLPROLYL ISOMERASE"/>
    <property type="match status" value="1"/>
</dbReference>
<accession>A0A1S3HLW8</accession>
<keyword evidence="3" id="KW-0697">Rotamase</keyword>
<evidence type="ECO:0000256" key="4">
    <source>
        <dbReference type="ARBA" id="ARBA00023235"/>
    </source>
</evidence>
<gene>
    <name evidence="9" type="primary">LOC106155979</name>
</gene>
<dbReference type="SUPFAM" id="SSF48452">
    <property type="entry name" value="TPR-like"/>
    <property type="match status" value="1"/>
</dbReference>
<evidence type="ECO:0000256" key="2">
    <source>
        <dbReference type="ARBA" id="ARBA00013194"/>
    </source>
</evidence>
<feature type="region of interest" description="Disordered" evidence="7">
    <location>
        <begin position="1"/>
        <end position="28"/>
    </location>
</feature>
<dbReference type="InterPro" id="IPR019734">
    <property type="entry name" value="TPR_rpt"/>
</dbReference>
<dbReference type="Gene3D" id="1.25.40.10">
    <property type="entry name" value="Tetratricopeptide repeat domain"/>
    <property type="match status" value="1"/>
</dbReference>
<evidence type="ECO:0000256" key="1">
    <source>
        <dbReference type="ARBA" id="ARBA00000971"/>
    </source>
</evidence>
<dbReference type="PANTHER" id="PTHR46512">
    <property type="entry name" value="PEPTIDYLPROLYL ISOMERASE"/>
    <property type="match status" value="1"/>
</dbReference>
<dbReference type="Proteomes" id="UP000085678">
    <property type="component" value="Unplaced"/>
</dbReference>
<comment type="catalytic activity">
    <reaction evidence="1">
        <text>[protein]-peptidylproline (omega=180) = [protein]-peptidylproline (omega=0)</text>
        <dbReference type="Rhea" id="RHEA:16237"/>
        <dbReference type="Rhea" id="RHEA-COMP:10747"/>
        <dbReference type="Rhea" id="RHEA-COMP:10748"/>
        <dbReference type="ChEBI" id="CHEBI:83833"/>
        <dbReference type="ChEBI" id="CHEBI:83834"/>
        <dbReference type="EC" id="5.2.1.8"/>
    </reaction>
</comment>
<evidence type="ECO:0000256" key="5">
    <source>
        <dbReference type="ARBA" id="ARBA00029569"/>
    </source>
</evidence>
<dbReference type="InterPro" id="IPR050754">
    <property type="entry name" value="FKBP4/5/8-like"/>
</dbReference>
<reference evidence="9" key="1">
    <citation type="submission" date="2025-08" db="UniProtKB">
        <authorList>
            <consortium name="RefSeq"/>
        </authorList>
    </citation>
    <scope>IDENTIFICATION</scope>
    <source>
        <tissue evidence="9">Gonads</tissue>
    </source>
</reference>
<proteinExistence type="predicted"/>
<name>A0A1S3HLW8_LINAN</name>
<dbReference type="InterPro" id="IPR011990">
    <property type="entry name" value="TPR-like_helical_dom_sf"/>
</dbReference>
<protein>
    <recommendedName>
        <fullName evidence="2">peptidylprolyl isomerase</fullName>
        <ecNumber evidence="2">5.2.1.8</ecNumber>
    </recommendedName>
    <alternativeName>
        <fullName evidence="5">Rotamase</fullName>
    </alternativeName>
</protein>
<evidence type="ECO:0000256" key="3">
    <source>
        <dbReference type="ARBA" id="ARBA00023110"/>
    </source>
</evidence>
<evidence type="ECO:0000256" key="7">
    <source>
        <dbReference type="SAM" id="MobiDB-lite"/>
    </source>
</evidence>
<feature type="compositionally biased region" description="Basic and acidic residues" evidence="7">
    <location>
        <begin position="1"/>
        <end position="15"/>
    </location>
</feature>
<organism evidence="8 9">
    <name type="scientific">Lingula anatina</name>
    <name type="common">Brachiopod</name>
    <name type="synonym">Lingula unguis</name>
    <dbReference type="NCBI Taxonomy" id="7574"/>
    <lineage>
        <taxon>Eukaryota</taxon>
        <taxon>Metazoa</taxon>
        <taxon>Spiralia</taxon>
        <taxon>Lophotrochozoa</taxon>
        <taxon>Brachiopoda</taxon>
        <taxon>Linguliformea</taxon>
        <taxon>Lingulata</taxon>
        <taxon>Lingulida</taxon>
        <taxon>Linguloidea</taxon>
        <taxon>Lingulidae</taxon>
        <taxon>Lingula</taxon>
    </lineage>
</organism>
<dbReference type="KEGG" id="lak:106155979"/>
<evidence type="ECO:0000256" key="6">
    <source>
        <dbReference type="PROSITE-ProRule" id="PRU00339"/>
    </source>
</evidence>